<organism evidence="2 3">
    <name type="scientific">Dokdonia pacifica</name>
    <dbReference type="NCBI Taxonomy" id="1627892"/>
    <lineage>
        <taxon>Bacteria</taxon>
        <taxon>Pseudomonadati</taxon>
        <taxon>Bacteroidota</taxon>
        <taxon>Flavobacteriia</taxon>
        <taxon>Flavobacteriales</taxon>
        <taxon>Flavobacteriaceae</taxon>
        <taxon>Dokdonia</taxon>
    </lineage>
</organism>
<dbReference type="PANTHER" id="PTHR34068">
    <property type="entry name" value="UPF0145 PROTEIN YBJQ"/>
    <property type="match status" value="1"/>
</dbReference>
<dbReference type="PANTHER" id="PTHR34068:SF1">
    <property type="entry name" value="UPF0145 PROTEIN YBJQ"/>
    <property type="match status" value="1"/>
</dbReference>
<dbReference type="EMBL" id="FZNY01000002">
    <property type="protein sequence ID" value="SNR72627.1"/>
    <property type="molecule type" value="Genomic_DNA"/>
</dbReference>
<reference evidence="2 3" key="1">
    <citation type="submission" date="2017-06" db="EMBL/GenBank/DDBJ databases">
        <authorList>
            <person name="Kim H.J."/>
            <person name="Triplett B.A."/>
        </authorList>
    </citation>
    <scope>NUCLEOTIDE SEQUENCE [LARGE SCALE GENOMIC DNA]</scope>
    <source>
        <strain evidence="2 3">DSM 25597</strain>
    </source>
</reference>
<sequence>MILTTTNSIDGKQVTNYLGIIVGTTYTSNTGATKGMSFKDIFNSKKYYENYEKGLEAAKESAFDKLKVQALEKQANAIIGVSIDIEMMSTTGVTMISVIGTAVRVQ</sequence>
<dbReference type="Pfam" id="PF01906">
    <property type="entry name" value="YbjQ_1"/>
    <property type="match status" value="1"/>
</dbReference>
<dbReference type="SUPFAM" id="SSF117782">
    <property type="entry name" value="YbjQ-like"/>
    <property type="match status" value="1"/>
</dbReference>
<dbReference type="Proteomes" id="UP000198379">
    <property type="component" value="Unassembled WGS sequence"/>
</dbReference>
<dbReference type="InterPro" id="IPR035439">
    <property type="entry name" value="UPF0145_dom_sf"/>
</dbReference>
<dbReference type="RefSeq" id="WP_089370991.1">
    <property type="nucleotide sequence ID" value="NZ_BMEP01000001.1"/>
</dbReference>
<dbReference type="OrthoDB" id="9796448at2"/>
<gene>
    <name evidence="2" type="ORF">SAMN06265376_102223</name>
</gene>
<dbReference type="AlphaFoldDB" id="A0A238YNA0"/>
<comment type="similarity">
    <text evidence="1">Belongs to the UPF0145 family.</text>
</comment>
<keyword evidence="3" id="KW-1185">Reference proteome</keyword>
<dbReference type="InterPro" id="IPR002765">
    <property type="entry name" value="UPF0145_YbjQ-like"/>
</dbReference>
<protein>
    <submittedName>
        <fullName evidence="2">Uncharacterized conserved protein YbjQ, UPF0145 family</fullName>
    </submittedName>
</protein>
<accession>A0A238YNA0</accession>
<dbReference type="Gene3D" id="3.30.110.70">
    <property type="entry name" value="Hypothetical protein apc22750. Chain B"/>
    <property type="match status" value="1"/>
</dbReference>
<name>A0A238YNA0_9FLAO</name>
<proteinExistence type="inferred from homology"/>
<evidence type="ECO:0000256" key="1">
    <source>
        <dbReference type="ARBA" id="ARBA00010751"/>
    </source>
</evidence>
<evidence type="ECO:0000313" key="3">
    <source>
        <dbReference type="Proteomes" id="UP000198379"/>
    </source>
</evidence>
<evidence type="ECO:0000313" key="2">
    <source>
        <dbReference type="EMBL" id="SNR72627.1"/>
    </source>
</evidence>